<protein>
    <submittedName>
        <fullName evidence="1">Uncharacterized protein</fullName>
    </submittedName>
</protein>
<proteinExistence type="predicted"/>
<dbReference type="AlphaFoldDB" id="A0A562E3G4"/>
<reference evidence="1 2" key="1">
    <citation type="submission" date="2019-07" db="EMBL/GenBank/DDBJ databases">
        <title>Genome sequencing of lignin-degrading bacterial isolates.</title>
        <authorList>
            <person name="Gladden J."/>
        </authorList>
    </citation>
    <scope>NUCLEOTIDE SEQUENCE [LARGE SCALE GENOMIC DNA]</scope>
    <source>
        <strain evidence="1 2">J45</strain>
    </source>
</reference>
<dbReference type="EMBL" id="VLJT01000023">
    <property type="protein sequence ID" value="TWH16327.1"/>
    <property type="molecule type" value="Genomic_DNA"/>
</dbReference>
<evidence type="ECO:0000313" key="2">
    <source>
        <dbReference type="Proteomes" id="UP000317573"/>
    </source>
</evidence>
<organism evidence="1 2">
    <name type="scientific">Rhodococcus rhodochrous J45</name>
    <dbReference type="NCBI Taxonomy" id="935266"/>
    <lineage>
        <taxon>Bacteria</taxon>
        <taxon>Bacillati</taxon>
        <taxon>Actinomycetota</taxon>
        <taxon>Actinomycetes</taxon>
        <taxon>Mycobacteriales</taxon>
        <taxon>Nocardiaceae</taxon>
        <taxon>Rhodococcus</taxon>
    </lineage>
</organism>
<evidence type="ECO:0000313" key="1">
    <source>
        <dbReference type="EMBL" id="TWH16327.1"/>
    </source>
</evidence>
<sequence>MVPAMALPTFDIDTPMAYHVAQHNILQRLDAGDDAGTVREEWRQTIERILDNHLAGHDALGFVTAPALGPVD</sequence>
<name>A0A562E3G4_RHORH</name>
<comment type="caution">
    <text evidence="1">The sequence shown here is derived from an EMBL/GenBank/DDBJ whole genome shotgun (WGS) entry which is preliminary data.</text>
</comment>
<dbReference type="Proteomes" id="UP000317573">
    <property type="component" value="Unassembled WGS sequence"/>
</dbReference>
<gene>
    <name evidence="1" type="ORF">L618_002500000030</name>
</gene>
<accession>A0A562E3G4</accession>